<dbReference type="InParanoid" id="A2ED15"/>
<dbReference type="EMBL" id="DS113357">
    <property type="protein sequence ID" value="EAY09466.1"/>
    <property type="molecule type" value="Genomic_DNA"/>
</dbReference>
<keyword evidence="4" id="KW-1185">Reference proteome</keyword>
<name>A2ED15_TRIV3</name>
<sequence>MSDINQGNLVKSIVNAAKAPNTENLKQIIDSIPPNTGIDSKNSSILMILAENQCIDASLWYVMKYNPDFSYKNKIGENCLHVAINNKALGLVSILANNKCVEDLDGNGRNCIILAILQSDWTMLQMVIAHEVPIDVPDKYGLTAIAYAILKQDINIIKRILSLQISYNIEITISEVPPEFSSVLIFDKLPVRTTYLHLAVYTGNIDVLIQIVKICDDLKATDWSGRTALELAADLYQSDFVYILSSLGLPNPLFEAIKMDNYENFAKYLDRYSNSIDEKGRTPLHQAVIHNRPKMISFLSSRYKLIPDFEGKLPYDYSDKNYLQNIKNLPIGPILFGSYQYADIPYLYTTRFTYFVKIDIQILGCLHNLLRNFIQSQNQQLHAVQLASLIVQNIEMINLELNKLENNPDLSQFEKVINRIVKSNEMEAFHKSIGELPIIVQKLHDLDALNFVIGNSVIISWIKNICVLFNVATVTFGHQLYSITANLQRYLPNQNQIDDIFNSLASKGRQEPVATRKPYVMFRVTITESKEFDRNSFEWDPFLRERIMSLFMGPNEVNSMLPPVFRFVSNGVCSIIICEGRLIFISANSTIKIPLFGIYLYQTVEEASKNEVQLVFHAGMMKLKFDAQNSMKAFSDLILTLTKKYTIPELFFSKEESRTRPVIFVYSYIHKESQAPSIVLSVDKISKNYNSYDVYREFEKSLGMIVSGSLRCHPFQFPRSACSPSFTEIV</sequence>
<evidence type="ECO:0000313" key="4">
    <source>
        <dbReference type="Proteomes" id="UP000001542"/>
    </source>
</evidence>
<dbReference type="VEuPathDB" id="TrichDB:TVAG_126270"/>
<dbReference type="KEGG" id="tva:4767385"/>
<reference evidence="3" key="2">
    <citation type="journal article" date="2007" name="Science">
        <title>Draft genome sequence of the sexually transmitted pathogen Trichomonas vaginalis.</title>
        <authorList>
            <person name="Carlton J.M."/>
            <person name="Hirt R.P."/>
            <person name="Silva J.C."/>
            <person name="Delcher A.L."/>
            <person name="Schatz M."/>
            <person name="Zhao Q."/>
            <person name="Wortman J.R."/>
            <person name="Bidwell S.L."/>
            <person name="Alsmark U.C.M."/>
            <person name="Besteiro S."/>
            <person name="Sicheritz-Ponten T."/>
            <person name="Noel C.J."/>
            <person name="Dacks J.B."/>
            <person name="Foster P.G."/>
            <person name="Simillion C."/>
            <person name="Van de Peer Y."/>
            <person name="Miranda-Saavedra D."/>
            <person name="Barton G.J."/>
            <person name="Westrop G.D."/>
            <person name="Mueller S."/>
            <person name="Dessi D."/>
            <person name="Fiori P.L."/>
            <person name="Ren Q."/>
            <person name="Paulsen I."/>
            <person name="Zhang H."/>
            <person name="Bastida-Corcuera F.D."/>
            <person name="Simoes-Barbosa A."/>
            <person name="Brown M.T."/>
            <person name="Hayes R.D."/>
            <person name="Mukherjee M."/>
            <person name="Okumura C.Y."/>
            <person name="Schneider R."/>
            <person name="Smith A.J."/>
            <person name="Vanacova S."/>
            <person name="Villalvazo M."/>
            <person name="Haas B.J."/>
            <person name="Pertea M."/>
            <person name="Feldblyum T.V."/>
            <person name="Utterback T.R."/>
            <person name="Shu C.L."/>
            <person name="Osoegawa K."/>
            <person name="de Jong P.J."/>
            <person name="Hrdy I."/>
            <person name="Horvathova L."/>
            <person name="Zubacova Z."/>
            <person name="Dolezal P."/>
            <person name="Malik S.B."/>
            <person name="Logsdon J.M. Jr."/>
            <person name="Henze K."/>
            <person name="Gupta A."/>
            <person name="Wang C.C."/>
            <person name="Dunne R.L."/>
            <person name="Upcroft J.A."/>
            <person name="Upcroft P."/>
            <person name="White O."/>
            <person name="Salzberg S.L."/>
            <person name="Tang P."/>
            <person name="Chiu C.-H."/>
            <person name="Lee Y.-S."/>
            <person name="Embley T.M."/>
            <person name="Coombs G.H."/>
            <person name="Mottram J.C."/>
            <person name="Tachezy J."/>
            <person name="Fraser-Liggett C.M."/>
            <person name="Johnson P.J."/>
        </authorList>
    </citation>
    <scope>NUCLEOTIDE SEQUENCE [LARGE SCALE GENOMIC DNA]</scope>
    <source>
        <strain evidence="3">G3</strain>
    </source>
</reference>
<gene>
    <name evidence="3" type="ORF">TVAG_126270</name>
</gene>
<dbReference type="RefSeq" id="XP_001321689.1">
    <property type="nucleotide sequence ID" value="XM_001321654.1"/>
</dbReference>
<evidence type="ECO:0000313" key="3">
    <source>
        <dbReference type="EMBL" id="EAY09466.1"/>
    </source>
</evidence>
<evidence type="ECO:0000256" key="1">
    <source>
        <dbReference type="ARBA" id="ARBA00022737"/>
    </source>
</evidence>
<dbReference type="Pfam" id="PF13606">
    <property type="entry name" value="Ank_3"/>
    <property type="match status" value="1"/>
</dbReference>
<proteinExistence type="predicted"/>
<dbReference type="InterPro" id="IPR036770">
    <property type="entry name" value="Ankyrin_rpt-contain_sf"/>
</dbReference>
<organism evidence="3 4">
    <name type="scientific">Trichomonas vaginalis (strain ATCC PRA-98 / G3)</name>
    <dbReference type="NCBI Taxonomy" id="412133"/>
    <lineage>
        <taxon>Eukaryota</taxon>
        <taxon>Metamonada</taxon>
        <taxon>Parabasalia</taxon>
        <taxon>Trichomonadida</taxon>
        <taxon>Trichomonadidae</taxon>
        <taxon>Trichomonas</taxon>
    </lineage>
</organism>
<dbReference type="SUPFAM" id="SSF48403">
    <property type="entry name" value="Ankyrin repeat"/>
    <property type="match status" value="1"/>
</dbReference>
<dbReference type="VEuPathDB" id="TrichDB:TVAGG3_0590620"/>
<dbReference type="PANTHER" id="PTHR24198">
    <property type="entry name" value="ANKYRIN REPEAT AND PROTEIN KINASE DOMAIN-CONTAINING PROTEIN"/>
    <property type="match status" value="1"/>
</dbReference>
<accession>A2ED15</accession>
<dbReference type="AlphaFoldDB" id="A2ED15"/>
<evidence type="ECO:0000256" key="2">
    <source>
        <dbReference type="ARBA" id="ARBA00023043"/>
    </source>
</evidence>
<dbReference type="PANTHER" id="PTHR24198:SF165">
    <property type="entry name" value="ANKYRIN REPEAT-CONTAINING PROTEIN-RELATED"/>
    <property type="match status" value="1"/>
</dbReference>
<dbReference type="SMR" id="A2ED15"/>
<dbReference type="InterPro" id="IPR002110">
    <property type="entry name" value="Ankyrin_rpt"/>
</dbReference>
<dbReference type="STRING" id="5722.A2ED15"/>
<keyword evidence="2" id="KW-0040">ANK repeat</keyword>
<reference evidence="3" key="1">
    <citation type="submission" date="2006-10" db="EMBL/GenBank/DDBJ databases">
        <authorList>
            <person name="Amadeo P."/>
            <person name="Zhao Q."/>
            <person name="Wortman J."/>
            <person name="Fraser-Liggett C."/>
            <person name="Carlton J."/>
        </authorList>
    </citation>
    <scope>NUCLEOTIDE SEQUENCE</scope>
    <source>
        <strain evidence="3">G3</strain>
    </source>
</reference>
<protein>
    <submittedName>
        <fullName evidence="3">Uncharacterized protein</fullName>
    </submittedName>
</protein>
<dbReference type="SMART" id="SM00248">
    <property type="entry name" value="ANK"/>
    <property type="match status" value="6"/>
</dbReference>
<dbReference type="Proteomes" id="UP000001542">
    <property type="component" value="Unassembled WGS sequence"/>
</dbReference>
<keyword evidence="1" id="KW-0677">Repeat</keyword>
<dbReference type="Gene3D" id="1.25.40.20">
    <property type="entry name" value="Ankyrin repeat-containing domain"/>
    <property type="match status" value="1"/>
</dbReference>